<keyword evidence="25" id="KW-1185">Reference proteome</keyword>
<dbReference type="GO" id="GO:0003677">
    <property type="term" value="F:DNA binding"/>
    <property type="evidence" value="ECO:0007669"/>
    <property type="project" value="InterPro"/>
</dbReference>
<dbReference type="GO" id="GO:0140006">
    <property type="term" value="F:histone H3 reader activity"/>
    <property type="evidence" value="ECO:0007669"/>
    <property type="project" value="UniProtKB-ARBA"/>
</dbReference>
<keyword evidence="9" id="KW-0862">Zinc</keyword>
<evidence type="ECO:0000256" key="12">
    <source>
        <dbReference type="ARBA" id="ARBA00023015"/>
    </source>
</evidence>
<evidence type="ECO:0000259" key="24">
    <source>
        <dbReference type="PROSITE" id="PS52014"/>
    </source>
</evidence>
<keyword evidence="3" id="KW-0158">Chromosome</keyword>
<dbReference type="RefSeq" id="XP_052122168.1">
    <property type="nucleotide sequence ID" value="XM_052266208.1"/>
</dbReference>
<evidence type="ECO:0000256" key="4">
    <source>
        <dbReference type="ARBA" id="ARBA00022491"/>
    </source>
</evidence>
<dbReference type="Gene3D" id="1.20.920.10">
    <property type="entry name" value="Bromodomain-like"/>
    <property type="match status" value="1"/>
</dbReference>
<evidence type="ECO:0000256" key="6">
    <source>
        <dbReference type="ARBA" id="ARBA00022553"/>
    </source>
</evidence>
<evidence type="ECO:0000256" key="19">
    <source>
        <dbReference type="SAM" id="MobiDB-lite"/>
    </source>
</evidence>
<evidence type="ECO:0000259" key="23">
    <source>
        <dbReference type="PROSITE" id="PS50865"/>
    </source>
</evidence>
<feature type="domain" description="MYND-type" evidence="23">
    <location>
        <begin position="675"/>
        <end position="710"/>
    </location>
</feature>
<dbReference type="SUPFAM" id="SSF63748">
    <property type="entry name" value="Tudor/PWWP/MBT"/>
    <property type="match status" value="1"/>
</dbReference>
<dbReference type="SUPFAM" id="SSF144232">
    <property type="entry name" value="HIT/MYND zinc finger-like"/>
    <property type="match status" value="1"/>
</dbReference>
<dbReference type="Gene3D" id="2.30.30.140">
    <property type="match status" value="1"/>
</dbReference>
<organism evidence="25 26">
    <name type="scientific">Frankliniella occidentalis</name>
    <name type="common">Western flower thrips</name>
    <name type="synonym">Euthrips occidentalis</name>
    <dbReference type="NCBI Taxonomy" id="133901"/>
    <lineage>
        <taxon>Eukaryota</taxon>
        <taxon>Metazoa</taxon>
        <taxon>Ecdysozoa</taxon>
        <taxon>Arthropoda</taxon>
        <taxon>Hexapoda</taxon>
        <taxon>Insecta</taxon>
        <taxon>Pterygota</taxon>
        <taxon>Neoptera</taxon>
        <taxon>Paraneoptera</taxon>
        <taxon>Thysanoptera</taxon>
        <taxon>Terebrantia</taxon>
        <taxon>Thripoidea</taxon>
        <taxon>Thripidae</taxon>
        <taxon>Frankliniella</taxon>
    </lineage>
</organism>
<dbReference type="PROSITE" id="PS50865">
    <property type="entry name" value="ZF_MYND_2"/>
    <property type="match status" value="1"/>
</dbReference>
<keyword evidence="18" id="KW-0175">Coiled coil</keyword>
<evidence type="ECO:0000256" key="8">
    <source>
        <dbReference type="ARBA" id="ARBA00022771"/>
    </source>
</evidence>
<dbReference type="PROSITE" id="PS50014">
    <property type="entry name" value="BROMODOMAIN_2"/>
    <property type="match status" value="1"/>
</dbReference>
<evidence type="ECO:0000256" key="3">
    <source>
        <dbReference type="ARBA" id="ARBA00022454"/>
    </source>
</evidence>
<keyword evidence="11" id="KW-0156">Chromatin regulator</keyword>
<evidence type="ECO:0000256" key="10">
    <source>
        <dbReference type="ARBA" id="ARBA00022843"/>
    </source>
</evidence>
<dbReference type="InterPro" id="IPR019787">
    <property type="entry name" value="Znf_PHD-finger"/>
</dbReference>
<sequence length="714" mass="83057">MCCTTDCAASTVRVEIMNKKLFLAMSRRRVSSPQTTQQLWDAIRITSYQRQIPDVNRISRYMSRIHGVSEDEVRRQLSYCVRDGLIRLVKRLGYKGTKIGVEQESYRLPKPKSMVRDDHDWYCFICHSGGDVICCTSCHRVYHLACIEKEELPEEDVKNKFVCNVCKQMCEGVEENFKIKKSQLNRLLTFTCARLKEKLPVTIMDRTVPSNSSYISDRTSSVTSHQRRASGAASDSNIKWVTDDADAAWRIRNLIYCPMDLQTMEKKALKNKYKSLAQFRADAQTIVHNVVIYHGDGTKTRLKRDAPWVHSPLADMARQMFRDCNYDLQEIRQCRDCYRMSNEKLDRHWFCQPCRPPHQLVYAKQKGFPYWPAKVIKVDDKDVHDVRFFGGHHQRALIEKAFIRQISVNIHSLQVKKTSSWNKACEELKRHQSLLDEMRRSTNDFTKFESSEDEVEDEEDSEDEDSKLEKENIEDEDEEDEEDEEEAEADQEHDTDDGEEERISKDLPKTESVSEPPAATEESLTIPSPKKRGRKRKHKETEEIDTEEDACITSTSVKRKSKKDGTSQEDTVTSSCEEPVNRSFATQTNKKAPITPTVSSKEIAKAVKEALEKQKCEFDAERAELEEKREQAVANAVRSYEQDLGRMQTEHTEVIADLEEKHRAAISEVKKKQWCYNCEQEAIYHCCWNTAYCSTECQQTHWQKEHKKVCRRKR</sequence>
<keyword evidence="5" id="KW-1017">Isopeptide bond</keyword>
<evidence type="ECO:0000256" key="7">
    <source>
        <dbReference type="ARBA" id="ARBA00022723"/>
    </source>
</evidence>
<dbReference type="Pfam" id="PF24324">
    <property type="entry name" value="MYND_ZMYND11_ZMYD8"/>
    <property type="match status" value="1"/>
</dbReference>
<dbReference type="PROSITE" id="PS50016">
    <property type="entry name" value="ZF_PHD_2"/>
    <property type="match status" value="1"/>
</dbReference>
<dbReference type="Proteomes" id="UP000504606">
    <property type="component" value="Unplaced"/>
</dbReference>
<dbReference type="InterPro" id="IPR057053">
    <property type="entry name" value="MYND_ZMYND11_ZMYD8"/>
</dbReference>
<keyword evidence="4" id="KW-0678">Repressor</keyword>
<feature type="compositionally biased region" description="Polar residues" evidence="19">
    <location>
        <begin position="583"/>
        <end position="593"/>
    </location>
</feature>
<evidence type="ECO:0000313" key="26">
    <source>
        <dbReference type="RefSeq" id="XP_052122168.1"/>
    </source>
</evidence>
<dbReference type="InterPro" id="IPR048589">
    <property type="entry name" value="SAMD1-like_WH"/>
</dbReference>
<evidence type="ECO:0000256" key="9">
    <source>
        <dbReference type="ARBA" id="ARBA00022833"/>
    </source>
</evidence>
<evidence type="ECO:0000259" key="22">
    <source>
        <dbReference type="PROSITE" id="PS50812"/>
    </source>
</evidence>
<feature type="region of interest" description="Disordered" evidence="19">
    <location>
        <begin position="444"/>
        <end position="593"/>
    </location>
</feature>
<keyword evidence="7" id="KW-0479">Metal-binding</keyword>
<gene>
    <name evidence="26" type="primary">LOC113210764</name>
</gene>
<name>A0A9C6U5P3_FRAOC</name>
<dbReference type="GO" id="GO:0003714">
    <property type="term" value="F:transcription corepressor activity"/>
    <property type="evidence" value="ECO:0007669"/>
    <property type="project" value="InterPro"/>
</dbReference>
<feature type="coiled-coil region" evidence="18">
    <location>
        <begin position="604"/>
        <end position="642"/>
    </location>
</feature>
<dbReference type="Pfam" id="PF21524">
    <property type="entry name" value="SAMD1_WH"/>
    <property type="match status" value="1"/>
</dbReference>
<dbReference type="PANTHER" id="PTHR46379">
    <property type="entry name" value="ZINC FINGER MYND DOMAIN-CONTAINING"/>
    <property type="match status" value="1"/>
</dbReference>
<dbReference type="Pfam" id="PF00855">
    <property type="entry name" value="PWWP"/>
    <property type="match status" value="1"/>
</dbReference>
<evidence type="ECO:0000256" key="2">
    <source>
        <dbReference type="ARBA" id="ARBA00004286"/>
    </source>
</evidence>
<dbReference type="Gene3D" id="3.30.40.10">
    <property type="entry name" value="Zinc/RING finger domain, C3HC4 (zinc finger)"/>
    <property type="match status" value="1"/>
</dbReference>
<evidence type="ECO:0000256" key="16">
    <source>
        <dbReference type="PROSITE-ProRule" id="PRU00035"/>
    </source>
</evidence>
<dbReference type="GO" id="GO:0005634">
    <property type="term" value="C:nucleus"/>
    <property type="evidence" value="ECO:0007669"/>
    <property type="project" value="UniProtKB-SubCell"/>
</dbReference>
<dbReference type="SUPFAM" id="SSF57903">
    <property type="entry name" value="FYVE/PHD zinc finger"/>
    <property type="match status" value="1"/>
</dbReference>
<keyword evidence="14" id="KW-0804">Transcription</keyword>
<dbReference type="PANTHER" id="PTHR46379:SF1">
    <property type="entry name" value="ZINC FINGER MYND DOMAIN-CONTAINING PROTEIN 11"/>
    <property type="match status" value="1"/>
</dbReference>
<feature type="domain" description="PHD-type" evidence="21">
    <location>
        <begin position="120"/>
        <end position="169"/>
    </location>
</feature>
<dbReference type="InterPro" id="IPR002893">
    <property type="entry name" value="Znf_MYND"/>
</dbReference>
<keyword evidence="13 16" id="KW-0103">Bromodomain</keyword>
<dbReference type="Gene3D" id="6.10.140.2220">
    <property type="match status" value="1"/>
</dbReference>
<dbReference type="PROSITE" id="PS50812">
    <property type="entry name" value="PWWP"/>
    <property type="match status" value="1"/>
</dbReference>
<dbReference type="SMART" id="SM00293">
    <property type="entry name" value="PWWP"/>
    <property type="match status" value="1"/>
</dbReference>
<keyword evidence="15" id="KW-0539">Nucleus</keyword>
<feature type="domain" description="SAMD1-like winged helix (WH)" evidence="24">
    <location>
        <begin position="27"/>
        <end position="103"/>
    </location>
</feature>
<feature type="compositionally biased region" description="Acidic residues" evidence="19">
    <location>
        <begin position="451"/>
        <end position="500"/>
    </location>
</feature>
<feature type="domain" description="Bromo" evidence="20">
    <location>
        <begin position="253"/>
        <end position="301"/>
    </location>
</feature>
<dbReference type="InterPro" id="IPR001965">
    <property type="entry name" value="Znf_PHD"/>
</dbReference>
<evidence type="ECO:0000256" key="5">
    <source>
        <dbReference type="ARBA" id="ARBA00022499"/>
    </source>
</evidence>
<keyword evidence="6" id="KW-0597">Phosphoprotein</keyword>
<dbReference type="CDD" id="cd20159">
    <property type="entry name" value="PWWP_BS69"/>
    <property type="match status" value="1"/>
</dbReference>
<evidence type="ECO:0000259" key="20">
    <source>
        <dbReference type="PROSITE" id="PS50014"/>
    </source>
</evidence>
<dbReference type="InterPro" id="IPR001487">
    <property type="entry name" value="Bromodomain"/>
</dbReference>
<reference evidence="26" key="1">
    <citation type="submission" date="2025-08" db="UniProtKB">
        <authorList>
            <consortium name="RefSeq"/>
        </authorList>
    </citation>
    <scope>IDENTIFICATION</scope>
    <source>
        <tissue evidence="26">Whole organism</tissue>
    </source>
</reference>
<dbReference type="FunFam" id="6.10.140.2220:FF:000002">
    <property type="entry name" value="Protein kinase C-binding protein 1 isoform C"/>
    <property type="match status" value="1"/>
</dbReference>
<protein>
    <submittedName>
        <fullName evidence="26">Zinc finger MYND domain-containing protein 11 isoform X1</fullName>
    </submittedName>
</protein>
<dbReference type="PROSITE" id="PS01360">
    <property type="entry name" value="ZF_MYND_1"/>
    <property type="match status" value="1"/>
</dbReference>
<dbReference type="GO" id="GO:0034243">
    <property type="term" value="P:regulation of transcription elongation by RNA polymerase II"/>
    <property type="evidence" value="ECO:0007669"/>
    <property type="project" value="InterPro"/>
</dbReference>
<feature type="compositionally biased region" description="Basic residues" evidence="19">
    <location>
        <begin position="529"/>
        <end position="538"/>
    </location>
</feature>
<feature type="domain" description="PWWP" evidence="22">
    <location>
        <begin position="357"/>
        <end position="398"/>
    </location>
</feature>
<dbReference type="Pfam" id="PF00439">
    <property type="entry name" value="Bromodomain"/>
    <property type="match status" value="1"/>
</dbReference>
<dbReference type="InterPro" id="IPR011011">
    <property type="entry name" value="Znf_FYVE_PHD"/>
</dbReference>
<dbReference type="GO" id="GO:0009966">
    <property type="term" value="P:regulation of signal transduction"/>
    <property type="evidence" value="ECO:0007669"/>
    <property type="project" value="TreeGrafter"/>
</dbReference>
<dbReference type="SUPFAM" id="SSF47370">
    <property type="entry name" value="Bromodomain"/>
    <property type="match status" value="1"/>
</dbReference>
<evidence type="ECO:0000256" key="14">
    <source>
        <dbReference type="ARBA" id="ARBA00023163"/>
    </source>
</evidence>
<evidence type="ECO:0000256" key="15">
    <source>
        <dbReference type="ARBA" id="ARBA00023242"/>
    </source>
</evidence>
<dbReference type="SMART" id="SM00249">
    <property type="entry name" value="PHD"/>
    <property type="match status" value="1"/>
</dbReference>
<dbReference type="GO" id="GO:0005694">
    <property type="term" value="C:chromosome"/>
    <property type="evidence" value="ECO:0007669"/>
    <property type="project" value="UniProtKB-SubCell"/>
</dbReference>
<evidence type="ECO:0000256" key="17">
    <source>
        <dbReference type="PROSITE-ProRule" id="PRU00134"/>
    </source>
</evidence>
<dbReference type="OrthoDB" id="6272564at2759"/>
<proteinExistence type="predicted"/>
<keyword evidence="8 17" id="KW-0863">Zinc-finger</keyword>
<accession>A0A9C6U5P3</accession>
<comment type="subcellular location">
    <subcellularLocation>
        <location evidence="2">Chromosome</location>
    </subcellularLocation>
    <subcellularLocation>
        <location evidence="1">Nucleus</location>
    </subcellularLocation>
</comment>
<keyword evidence="12" id="KW-0805">Transcription regulation</keyword>
<dbReference type="AlphaFoldDB" id="A0A9C6U5P3"/>
<dbReference type="InterPro" id="IPR000313">
    <property type="entry name" value="PWWP_dom"/>
</dbReference>
<dbReference type="GeneID" id="113210764"/>
<dbReference type="InterPro" id="IPR036427">
    <property type="entry name" value="Bromodomain-like_sf"/>
</dbReference>
<evidence type="ECO:0000256" key="1">
    <source>
        <dbReference type="ARBA" id="ARBA00004123"/>
    </source>
</evidence>
<dbReference type="Pfam" id="PF00628">
    <property type="entry name" value="PHD"/>
    <property type="match status" value="1"/>
</dbReference>
<dbReference type="SMART" id="SM00297">
    <property type="entry name" value="BROMO"/>
    <property type="match status" value="1"/>
</dbReference>
<dbReference type="GO" id="GO:0008270">
    <property type="term" value="F:zinc ion binding"/>
    <property type="evidence" value="ECO:0007669"/>
    <property type="project" value="UniProtKB-KW"/>
</dbReference>
<dbReference type="PROSITE" id="PS52014">
    <property type="entry name" value="SAMD1_WH"/>
    <property type="match status" value="1"/>
</dbReference>
<dbReference type="InterPro" id="IPR013083">
    <property type="entry name" value="Znf_RING/FYVE/PHD"/>
</dbReference>
<evidence type="ECO:0000256" key="11">
    <source>
        <dbReference type="ARBA" id="ARBA00022853"/>
    </source>
</evidence>
<dbReference type="PROSITE" id="PS01359">
    <property type="entry name" value="ZF_PHD_1"/>
    <property type="match status" value="1"/>
</dbReference>
<dbReference type="InterPro" id="IPR019786">
    <property type="entry name" value="Zinc_finger_PHD-type_CS"/>
</dbReference>
<keyword evidence="10" id="KW-0832">Ubl conjugation</keyword>
<evidence type="ECO:0000259" key="21">
    <source>
        <dbReference type="PROSITE" id="PS50016"/>
    </source>
</evidence>
<evidence type="ECO:0000256" key="18">
    <source>
        <dbReference type="SAM" id="Coils"/>
    </source>
</evidence>
<evidence type="ECO:0000256" key="13">
    <source>
        <dbReference type="ARBA" id="ARBA00023117"/>
    </source>
</evidence>
<dbReference type="InterPro" id="IPR047268">
    <property type="entry name" value="PWWP_BS69"/>
</dbReference>
<evidence type="ECO:0000313" key="25">
    <source>
        <dbReference type="Proteomes" id="UP000504606"/>
    </source>
</evidence>
<dbReference type="InterPro" id="IPR047269">
    <property type="entry name" value="ZMY11"/>
</dbReference>